<evidence type="ECO:0000313" key="2">
    <source>
        <dbReference type="EMBL" id="KAG5262972.1"/>
    </source>
</evidence>
<feature type="region of interest" description="Disordered" evidence="1">
    <location>
        <begin position="121"/>
        <end position="150"/>
    </location>
</feature>
<dbReference type="AlphaFoldDB" id="A0AAV6FPF5"/>
<name>A0AAV6FPF5_9TELE</name>
<protein>
    <submittedName>
        <fullName evidence="2">Uncharacterized protein</fullName>
    </submittedName>
</protein>
<evidence type="ECO:0000256" key="1">
    <source>
        <dbReference type="SAM" id="MobiDB-lite"/>
    </source>
</evidence>
<organism evidence="2 3">
    <name type="scientific">Alosa alosa</name>
    <name type="common">allis shad</name>
    <dbReference type="NCBI Taxonomy" id="278164"/>
    <lineage>
        <taxon>Eukaryota</taxon>
        <taxon>Metazoa</taxon>
        <taxon>Chordata</taxon>
        <taxon>Craniata</taxon>
        <taxon>Vertebrata</taxon>
        <taxon>Euteleostomi</taxon>
        <taxon>Actinopterygii</taxon>
        <taxon>Neopterygii</taxon>
        <taxon>Teleostei</taxon>
        <taxon>Clupei</taxon>
        <taxon>Clupeiformes</taxon>
        <taxon>Clupeoidei</taxon>
        <taxon>Clupeidae</taxon>
        <taxon>Alosa</taxon>
    </lineage>
</organism>
<proteinExistence type="predicted"/>
<dbReference type="EMBL" id="JADWDJ010000022">
    <property type="protein sequence ID" value="KAG5262972.1"/>
    <property type="molecule type" value="Genomic_DNA"/>
</dbReference>
<feature type="compositionally biased region" description="Low complexity" evidence="1">
    <location>
        <begin position="121"/>
        <end position="137"/>
    </location>
</feature>
<reference evidence="2" key="1">
    <citation type="submission" date="2020-10" db="EMBL/GenBank/DDBJ databases">
        <title>Chromosome-scale genome assembly of the Allis shad, Alosa alosa.</title>
        <authorList>
            <person name="Margot Z."/>
            <person name="Christophe K."/>
            <person name="Cabau C."/>
            <person name="Louis A."/>
            <person name="Berthelot C."/>
            <person name="Parey E."/>
            <person name="Roest Crollius H."/>
            <person name="Montfort J."/>
            <person name="Robinson-Rechavi M."/>
            <person name="Bucao C."/>
            <person name="Bouchez O."/>
            <person name="Gislard M."/>
            <person name="Lluch J."/>
            <person name="Milhes M."/>
            <person name="Lampietro C."/>
            <person name="Lopez Roques C."/>
            <person name="Donnadieu C."/>
            <person name="Braasch I."/>
            <person name="Desvignes T."/>
            <person name="Postlethwait J."/>
            <person name="Bobe J."/>
            <person name="Guiguen Y."/>
        </authorList>
    </citation>
    <scope>NUCLEOTIDE SEQUENCE</scope>
    <source>
        <strain evidence="2">M-15738</strain>
        <tissue evidence="2">Blood</tissue>
    </source>
</reference>
<keyword evidence="3" id="KW-1185">Reference proteome</keyword>
<accession>A0AAV6FPF5</accession>
<comment type="caution">
    <text evidence="2">The sequence shown here is derived from an EMBL/GenBank/DDBJ whole genome shotgun (WGS) entry which is preliminary data.</text>
</comment>
<dbReference type="Proteomes" id="UP000823561">
    <property type="component" value="Chromosome 22"/>
</dbReference>
<evidence type="ECO:0000313" key="3">
    <source>
        <dbReference type="Proteomes" id="UP000823561"/>
    </source>
</evidence>
<gene>
    <name evidence="2" type="ORF">AALO_G00281040</name>
</gene>
<sequence>MSAVEGKVPDSGKPPTGLDVLAQSHSEFKDPCISPAQNPLKVSPVSHVVQQLQRKMASWQTRRQTFGRIDPKKLSLIDSICVPFQALIMPEMSPVSEAPQRPEMLDEVLRFSQFSRFSRSTTLSSPLLSSCSPETTPAQERTSDMEATDS</sequence>